<comment type="caution">
    <text evidence="1">The sequence shown here is derived from an EMBL/GenBank/DDBJ whole genome shotgun (WGS) entry which is preliminary data.</text>
</comment>
<proteinExistence type="predicted"/>
<dbReference type="EMBL" id="JACGWN010000013">
    <property type="protein sequence ID" value="KAL0412227.1"/>
    <property type="molecule type" value="Genomic_DNA"/>
</dbReference>
<accession>A0AAW2U5K2</accession>
<gene>
    <name evidence="1" type="ORF">Slati_3812400</name>
</gene>
<dbReference type="AlphaFoldDB" id="A0AAW2U5K2"/>
<reference evidence="1" key="1">
    <citation type="submission" date="2020-06" db="EMBL/GenBank/DDBJ databases">
        <authorList>
            <person name="Li T."/>
            <person name="Hu X."/>
            <person name="Zhang T."/>
            <person name="Song X."/>
            <person name="Zhang H."/>
            <person name="Dai N."/>
            <person name="Sheng W."/>
            <person name="Hou X."/>
            <person name="Wei L."/>
        </authorList>
    </citation>
    <scope>NUCLEOTIDE SEQUENCE</scope>
    <source>
        <strain evidence="1">KEN1</strain>
        <tissue evidence="1">Leaf</tissue>
    </source>
</reference>
<organism evidence="1">
    <name type="scientific">Sesamum latifolium</name>
    <dbReference type="NCBI Taxonomy" id="2727402"/>
    <lineage>
        <taxon>Eukaryota</taxon>
        <taxon>Viridiplantae</taxon>
        <taxon>Streptophyta</taxon>
        <taxon>Embryophyta</taxon>
        <taxon>Tracheophyta</taxon>
        <taxon>Spermatophyta</taxon>
        <taxon>Magnoliopsida</taxon>
        <taxon>eudicotyledons</taxon>
        <taxon>Gunneridae</taxon>
        <taxon>Pentapetalae</taxon>
        <taxon>asterids</taxon>
        <taxon>lamiids</taxon>
        <taxon>Lamiales</taxon>
        <taxon>Pedaliaceae</taxon>
        <taxon>Sesamum</taxon>
    </lineage>
</organism>
<sequence length="120" mass="13813">MEEDHCLQIMAGLIRRENKMEIYFGLPLRAVRLKREIFSTIRDRIWKKITGWNEKLLSQAEKEVLIKSVIQVVPTYAMGCFTLPINLLKEIHSMVANFYGAIGEKIRFIGSLGTVCVRVS</sequence>
<name>A0AAW2U5K2_9LAMI</name>
<protein>
    <submittedName>
        <fullName evidence="1">Uncharacterized protein</fullName>
    </submittedName>
</protein>
<evidence type="ECO:0000313" key="1">
    <source>
        <dbReference type="EMBL" id="KAL0412227.1"/>
    </source>
</evidence>
<reference evidence="1" key="2">
    <citation type="journal article" date="2024" name="Plant">
        <title>Genomic evolution and insights into agronomic trait innovations of Sesamum species.</title>
        <authorList>
            <person name="Miao H."/>
            <person name="Wang L."/>
            <person name="Qu L."/>
            <person name="Liu H."/>
            <person name="Sun Y."/>
            <person name="Le M."/>
            <person name="Wang Q."/>
            <person name="Wei S."/>
            <person name="Zheng Y."/>
            <person name="Lin W."/>
            <person name="Duan Y."/>
            <person name="Cao H."/>
            <person name="Xiong S."/>
            <person name="Wang X."/>
            <person name="Wei L."/>
            <person name="Li C."/>
            <person name="Ma Q."/>
            <person name="Ju M."/>
            <person name="Zhao R."/>
            <person name="Li G."/>
            <person name="Mu C."/>
            <person name="Tian Q."/>
            <person name="Mei H."/>
            <person name="Zhang T."/>
            <person name="Gao T."/>
            <person name="Zhang H."/>
        </authorList>
    </citation>
    <scope>NUCLEOTIDE SEQUENCE</scope>
    <source>
        <strain evidence="1">KEN1</strain>
    </source>
</reference>
<dbReference type="PANTHER" id="PTHR33116:SF86">
    <property type="entry name" value="REVERSE TRANSCRIPTASE DOMAIN-CONTAINING PROTEIN"/>
    <property type="match status" value="1"/>
</dbReference>
<dbReference type="PANTHER" id="PTHR33116">
    <property type="entry name" value="REVERSE TRANSCRIPTASE ZINC-BINDING DOMAIN-CONTAINING PROTEIN-RELATED-RELATED"/>
    <property type="match status" value="1"/>
</dbReference>